<dbReference type="InterPro" id="IPR013929">
    <property type="entry name" value="RPAP1_C"/>
</dbReference>
<dbReference type="Pfam" id="PF25766">
    <property type="entry name" value="TPR_RPAP1"/>
    <property type="match status" value="1"/>
</dbReference>
<evidence type="ECO:0000256" key="4">
    <source>
        <dbReference type="ARBA" id="ARBA00023242"/>
    </source>
</evidence>
<keyword evidence="3" id="KW-0804">Transcription</keyword>
<dbReference type="STRING" id="67767.A0A0J7KRX8"/>
<dbReference type="AlphaFoldDB" id="A0A0J7KRX8"/>
<dbReference type="PaxDb" id="67767-A0A0J7KRX8"/>
<comment type="caution">
    <text evidence="8">The sequence shown here is derived from an EMBL/GenBank/DDBJ whole genome shotgun (WGS) entry which is preliminary data.</text>
</comment>
<evidence type="ECO:0000256" key="1">
    <source>
        <dbReference type="ARBA" id="ARBA00004123"/>
    </source>
</evidence>
<accession>A0A0J7KRX8</accession>
<gene>
    <name evidence="8" type="ORF">RF55_6804</name>
</gene>
<dbReference type="OrthoDB" id="348201at2759"/>
<protein>
    <submittedName>
        <fullName evidence="8">Rna polymerase ii-associated protein 1</fullName>
    </submittedName>
</protein>
<dbReference type="InterPro" id="IPR039913">
    <property type="entry name" value="RPAP1/Rba50"/>
</dbReference>
<dbReference type="Pfam" id="PF08621">
    <property type="entry name" value="RPAP1_N"/>
    <property type="match status" value="1"/>
</dbReference>
<organism evidence="8 9">
    <name type="scientific">Lasius niger</name>
    <name type="common">Black garden ant</name>
    <dbReference type="NCBI Taxonomy" id="67767"/>
    <lineage>
        <taxon>Eukaryota</taxon>
        <taxon>Metazoa</taxon>
        <taxon>Ecdysozoa</taxon>
        <taxon>Arthropoda</taxon>
        <taxon>Hexapoda</taxon>
        <taxon>Insecta</taxon>
        <taxon>Pterygota</taxon>
        <taxon>Neoptera</taxon>
        <taxon>Endopterygota</taxon>
        <taxon>Hymenoptera</taxon>
        <taxon>Apocrita</taxon>
        <taxon>Aculeata</taxon>
        <taxon>Formicoidea</taxon>
        <taxon>Formicidae</taxon>
        <taxon>Formicinae</taxon>
        <taxon>Lasius</taxon>
        <taxon>Lasius</taxon>
    </lineage>
</organism>
<dbReference type="PANTHER" id="PTHR21483:SF18">
    <property type="entry name" value="RNA POLYMERASE II-ASSOCIATED PROTEIN 1"/>
    <property type="match status" value="1"/>
</dbReference>
<dbReference type="EMBL" id="LBMM01003800">
    <property type="protein sequence ID" value="KMQ93122.1"/>
    <property type="molecule type" value="Genomic_DNA"/>
</dbReference>
<feature type="domain" description="RPAP1/MINIYO-like TPR repeats" evidence="7">
    <location>
        <begin position="934"/>
        <end position="1145"/>
    </location>
</feature>
<dbReference type="GO" id="GO:0006366">
    <property type="term" value="P:transcription by RNA polymerase II"/>
    <property type="evidence" value="ECO:0007669"/>
    <property type="project" value="InterPro"/>
</dbReference>
<evidence type="ECO:0000256" key="3">
    <source>
        <dbReference type="ARBA" id="ARBA00023163"/>
    </source>
</evidence>
<sequence length="1174" mass="133828">MGNETSRNSGELINPAVTDEIQEKETSRRNLEDNVQNIPITPSNTILGNIVERKFDEKYKFDSNRVSTVESELGFPKVFKLDDMELTQKLNTSSKQSLFRQHVSTLKSVRDDSVKVQRNESLHRNKEEANFIAEDQLATEIHRENLDKLAKMSEAEILKEKKILKNTLNPKVIQFLINKRKCGKRSIEESMQDTVSVANKAIMDTNVFREKKLKLFSNNNNDTKMGNNTSSVSIAKETVMDVEVSNKKIKLASNENNTNMDYEDDTVNIPKSSKEILEAGKQKGWLHMDTPEPEKLKWMEDLTEENKDESATNGEYNARFDFNGILLPYKDKNLTLDMGLHHHGEEPERPGYSLQELLQLSRSSIQQQRCKALTTLANVMEETHNAVYDHVLHLSPLIALSQKNILLLLRFSLDDSSIAVVTATLQALKAFLVCNVDERCLDKLYGFDGYREPTLMPQLEDKDTSSLKDHELAQLDAVATLLRSDFLLRIRYILNEMHPPPVGVTCALKILIRLARHSHTTALNISSTPYLLDTIIKNFMPLSIDRLAMQDAINNVYGIPVIMAIKLCRVLVTYGKKPVAQKLNNFKVIHIILTYVSSETGKDDLNLSIESLRLWRMLLHYEVGLESVAGALISQLQLLLSNHDIQNTYKNELVNERAAALIAVASHERSLRSHISTLLKKWSTQFSSISKPRFDVMRLIAETLSAVDEISAFETAWLSNKHIFSELRYSSNLLSGKHPSTDREPSCLPNLNMFTDNEEPQPIVKLSSCIPFFSIVLKTFYNHSRVAEIRAILEQPDFYKYIRDLGEFDWCLERSWYSRTELYLLTTMVKAASLLGNTINNRTAQIIWKITIKLVSALPADATDHVRELLQIALSSEKINLDVIVNELAKLDLTASAATDQVKIDLRSDAASLYERYIVPNGDWNQAAMPKDWIFLPLVHIYNKCKSDIRLQSEDKNSVLMVLRLASILPDLTRRLSPTLQFSRLVLVYLCDTVYLDKDVSVLLAKIMSNLLTRHHARLDFRAELPGLSSFTDLFTALCEQFCSSSYGDDDFAATLLVPVAQRHDAHYRKLLWSEHAAALRYLRLSPGKLLLPLKDYLYPEEEDASLIDGYITALVRGTIKETWCPVPFAIALHHSAMYLRRTSKLAVRMRTQMEKLQNRDIADRLLRYEPPQL</sequence>
<feature type="domain" description="RPAP1 C-terminal" evidence="5">
    <location>
        <begin position="317"/>
        <end position="382"/>
    </location>
</feature>
<evidence type="ECO:0000259" key="7">
    <source>
        <dbReference type="Pfam" id="PF25766"/>
    </source>
</evidence>
<dbReference type="Pfam" id="PF08620">
    <property type="entry name" value="RPAP1_C"/>
    <property type="match status" value="1"/>
</dbReference>
<proteinExistence type="inferred from homology"/>
<evidence type="ECO:0000313" key="8">
    <source>
        <dbReference type="EMBL" id="KMQ93122.1"/>
    </source>
</evidence>
<keyword evidence="9" id="KW-1185">Reference proteome</keyword>
<evidence type="ECO:0000313" key="9">
    <source>
        <dbReference type="Proteomes" id="UP000036403"/>
    </source>
</evidence>
<evidence type="ECO:0000259" key="6">
    <source>
        <dbReference type="Pfam" id="PF08621"/>
    </source>
</evidence>
<evidence type="ECO:0000259" key="5">
    <source>
        <dbReference type="Pfam" id="PF08620"/>
    </source>
</evidence>
<dbReference type="InterPro" id="IPR057989">
    <property type="entry name" value="TPR_RPAP1/MINIYO-like"/>
</dbReference>
<dbReference type="PANTHER" id="PTHR21483">
    <property type="entry name" value="RNA POLYMERASE II-ASSOCIATED PROTEIN 1"/>
    <property type="match status" value="1"/>
</dbReference>
<dbReference type="Proteomes" id="UP000036403">
    <property type="component" value="Unassembled WGS sequence"/>
</dbReference>
<comment type="similarity">
    <text evidence="2">Belongs to the RPAP1 family.</text>
</comment>
<comment type="subcellular location">
    <subcellularLocation>
        <location evidence="1">Nucleus</location>
    </subcellularLocation>
</comment>
<keyword evidence="4" id="KW-0539">Nucleus</keyword>
<dbReference type="InterPro" id="IPR013930">
    <property type="entry name" value="RPAP1_N"/>
</dbReference>
<reference evidence="8 9" key="1">
    <citation type="submission" date="2015-04" db="EMBL/GenBank/DDBJ databases">
        <title>Lasius niger genome sequencing.</title>
        <authorList>
            <person name="Konorov E.A."/>
            <person name="Nikitin M.A."/>
            <person name="Kirill M.V."/>
            <person name="Chang P."/>
        </authorList>
    </citation>
    <scope>NUCLEOTIDE SEQUENCE [LARGE SCALE GENOMIC DNA]</scope>
    <source>
        <tissue evidence="8">Whole</tissue>
    </source>
</reference>
<feature type="domain" description="RPAP1 N-terminal" evidence="6">
    <location>
        <begin position="140"/>
        <end position="181"/>
    </location>
</feature>
<evidence type="ECO:0000256" key="2">
    <source>
        <dbReference type="ARBA" id="ARBA00009953"/>
    </source>
</evidence>
<name>A0A0J7KRX8_LASNI</name>